<dbReference type="EMBL" id="JABELV010000171">
    <property type="protein sequence ID" value="KAG7528689.1"/>
    <property type="molecule type" value="Genomic_DNA"/>
</dbReference>
<proteinExistence type="predicted"/>
<evidence type="ECO:0000313" key="2">
    <source>
        <dbReference type="Proteomes" id="UP000812966"/>
    </source>
</evidence>
<reference evidence="1" key="1">
    <citation type="submission" date="2020-04" db="EMBL/GenBank/DDBJ databases">
        <title>Analysis of mating type loci in Filobasidium floriforme.</title>
        <authorList>
            <person name="Nowrousian M."/>
        </authorList>
    </citation>
    <scope>NUCLEOTIDE SEQUENCE</scope>
    <source>
        <strain evidence="1">CBS 6242</strain>
    </source>
</reference>
<gene>
    <name evidence="1" type="ORF">FFLO_05984</name>
</gene>
<protein>
    <submittedName>
        <fullName evidence="1">Uncharacterized protein</fullName>
    </submittedName>
</protein>
<name>A0A8K0NMM8_9TREE</name>
<keyword evidence="2" id="KW-1185">Reference proteome</keyword>
<organism evidence="1 2">
    <name type="scientific">Filobasidium floriforme</name>
    <dbReference type="NCBI Taxonomy" id="5210"/>
    <lineage>
        <taxon>Eukaryota</taxon>
        <taxon>Fungi</taxon>
        <taxon>Dikarya</taxon>
        <taxon>Basidiomycota</taxon>
        <taxon>Agaricomycotina</taxon>
        <taxon>Tremellomycetes</taxon>
        <taxon>Filobasidiales</taxon>
        <taxon>Filobasidiaceae</taxon>
        <taxon>Filobasidium</taxon>
    </lineage>
</organism>
<dbReference type="AlphaFoldDB" id="A0A8K0NMM8"/>
<evidence type="ECO:0000313" key="1">
    <source>
        <dbReference type="EMBL" id="KAG7528689.1"/>
    </source>
</evidence>
<dbReference type="Proteomes" id="UP000812966">
    <property type="component" value="Unassembled WGS sequence"/>
</dbReference>
<accession>A0A8K0NMM8</accession>
<sequence length="335" mass="37219">MNDDFADTASQPGTIPDEEVARWLLQFLGNLLTSAPSEITGSRPETDPTSKNGSLELFILGKCSGSLAECREQEGRTAMEARYQQAAVIIWRVATGQTLSWSILTEKLLEVFHGHIIKESVIRDADRELLMIYMNTYRTVLSHCVHRNCSTEMENRGKIRRVPYPASGAPLNDLKKAYASISGFYCWFDPQLPGCKGAFGSCPYKPEGIPDLSAKHIFLLDEIRVLLCNKDVKVISLWGLYTFDQITAKRIAHAGTRTGLSITKARDLRRFVACARVINLATHNCGKCPGLKSLPVGYGGLNDNSTPVDAQSGHDKKLNELYKIARQIIDRVEVE</sequence>
<comment type="caution">
    <text evidence="1">The sequence shown here is derived from an EMBL/GenBank/DDBJ whole genome shotgun (WGS) entry which is preliminary data.</text>
</comment>